<proteinExistence type="predicted"/>
<evidence type="ECO:0000313" key="4">
    <source>
        <dbReference type="Proteomes" id="UP000725002"/>
    </source>
</evidence>
<keyword evidence="1" id="KW-0732">Signal</keyword>
<dbReference type="EMBL" id="JADILV010000035">
    <property type="protein sequence ID" value="MBO8483447.1"/>
    <property type="molecule type" value="Genomic_DNA"/>
</dbReference>
<dbReference type="Gene3D" id="2.40.128.520">
    <property type="match status" value="1"/>
</dbReference>
<evidence type="ECO:0000256" key="1">
    <source>
        <dbReference type="SAM" id="SignalP"/>
    </source>
</evidence>
<feature type="domain" description="DUF2147" evidence="2">
    <location>
        <begin position="38"/>
        <end position="151"/>
    </location>
</feature>
<evidence type="ECO:0000259" key="2">
    <source>
        <dbReference type="Pfam" id="PF09917"/>
    </source>
</evidence>
<reference evidence="3" key="1">
    <citation type="submission" date="2020-10" db="EMBL/GenBank/DDBJ databases">
        <authorList>
            <person name="Gilroy R."/>
        </authorList>
    </citation>
    <scope>NUCLEOTIDE SEQUENCE</scope>
    <source>
        <strain evidence="3">G3-8215</strain>
    </source>
</reference>
<evidence type="ECO:0000313" key="3">
    <source>
        <dbReference type="EMBL" id="MBO8483447.1"/>
    </source>
</evidence>
<accession>A0A940DR26</accession>
<feature type="chain" id="PRO_5036797608" evidence="1">
    <location>
        <begin position="21"/>
        <end position="154"/>
    </location>
</feature>
<gene>
    <name evidence="3" type="ORF">IAB75_04975</name>
</gene>
<protein>
    <submittedName>
        <fullName evidence="3">DUF2147 domain-containing protein</fullName>
    </submittedName>
</protein>
<dbReference type="InterPro" id="IPR019223">
    <property type="entry name" value="DUF2147"/>
</dbReference>
<organism evidence="3 4">
    <name type="scientific">Candidatus Cryptobacteroides avicola</name>
    <dbReference type="NCBI Taxonomy" id="2840757"/>
    <lineage>
        <taxon>Bacteria</taxon>
        <taxon>Pseudomonadati</taxon>
        <taxon>Bacteroidota</taxon>
        <taxon>Bacteroidia</taxon>
        <taxon>Bacteroidales</taxon>
        <taxon>Candidatus Cryptobacteroides</taxon>
    </lineage>
</organism>
<feature type="signal peptide" evidence="1">
    <location>
        <begin position="1"/>
        <end position="20"/>
    </location>
</feature>
<reference evidence="3" key="2">
    <citation type="journal article" date="2021" name="PeerJ">
        <title>Extensive microbial diversity within the chicken gut microbiome revealed by metagenomics and culture.</title>
        <authorList>
            <person name="Gilroy R."/>
            <person name="Ravi A."/>
            <person name="Getino M."/>
            <person name="Pursley I."/>
            <person name="Horton D.L."/>
            <person name="Alikhan N.F."/>
            <person name="Baker D."/>
            <person name="Gharbi K."/>
            <person name="Hall N."/>
            <person name="Watson M."/>
            <person name="Adriaenssens E.M."/>
            <person name="Foster-Nyarko E."/>
            <person name="Jarju S."/>
            <person name="Secka A."/>
            <person name="Antonio M."/>
            <person name="Oren A."/>
            <person name="Chaudhuri R.R."/>
            <person name="La Ragione R."/>
            <person name="Hildebrand F."/>
            <person name="Pallen M.J."/>
        </authorList>
    </citation>
    <scope>NUCLEOTIDE SEQUENCE</scope>
    <source>
        <strain evidence="3">G3-8215</strain>
    </source>
</reference>
<sequence>MKGTLTALTFILCTPFLAAAQDAGMNGCAGNITGIYYVSHAGENSKVRVYQDTDGTFTARTIWVENRLDKNGNVRLDEKNPDKALRSTPCDSITVIEGLKYNPDKKRWDSGKIYDPTRGLRANVTCSFDSDTSLKVRGTLMGFGETIFWKKIGE</sequence>
<dbReference type="AlphaFoldDB" id="A0A940DR26"/>
<name>A0A940DR26_9BACT</name>
<dbReference type="Pfam" id="PF09917">
    <property type="entry name" value="DUF2147"/>
    <property type="match status" value="1"/>
</dbReference>
<comment type="caution">
    <text evidence="3">The sequence shown here is derived from an EMBL/GenBank/DDBJ whole genome shotgun (WGS) entry which is preliminary data.</text>
</comment>
<dbReference type="Proteomes" id="UP000725002">
    <property type="component" value="Unassembled WGS sequence"/>
</dbReference>